<dbReference type="AlphaFoldDB" id="A0A5B7FND6"/>
<name>A0A5B7FND6_PORTR</name>
<keyword evidence="1" id="KW-1133">Transmembrane helix</keyword>
<gene>
    <name evidence="2" type="ORF">E2C01_041754</name>
</gene>
<evidence type="ECO:0000313" key="2">
    <source>
        <dbReference type="EMBL" id="MPC47992.1"/>
    </source>
</evidence>
<keyword evidence="3" id="KW-1185">Reference proteome</keyword>
<reference evidence="2 3" key="1">
    <citation type="submission" date="2019-05" db="EMBL/GenBank/DDBJ databases">
        <title>Another draft genome of Portunus trituberculatus and its Hox gene families provides insights of decapod evolution.</title>
        <authorList>
            <person name="Jeong J.-H."/>
            <person name="Song I."/>
            <person name="Kim S."/>
            <person name="Choi T."/>
            <person name="Kim D."/>
            <person name="Ryu S."/>
            <person name="Kim W."/>
        </authorList>
    </citation>
    <scope>NUCLEOTIDE SEQUENCE [LARGE SCALE GENOMIC DNA]</scope>
    <source>
        <tissue evidence="2">Muscle</tissue>
    </source>
</reference>
<feature type="transmembrane region" description="Helical" evidence="1">
    <location>
        <begin position="32"/>
        <end position="57"/>
    </location>
</feature>
<dbReference type="Proteomes" id="UP000324222">
    <property type="component" value="Unassembled WGS sequence"/>
</dbReference>
<sequence>MENNETQGRTNIGSLRLNMEANIRAMALNIDALPACVIGGKLALSNSLAFIILIHWVQNSQSLFRIESDGLAVQ</sequence>
<protein>
    <submittedName>
        <fullName evidence="2">Uncharacterized protein</fullName>
    </submittedName>
</protein>
<keyword evidence="1" id="KW-0812">Transmembrane</keyword>
<dbReference type="EMBL" id="VSRR010008042">
    <property type="protein sequence ID" value="MPC47992.1"/>
    <property type="molecule type" value="Genomic_DNA"/>
</dbReference>
<accession>A0A5B7FND6</accession>
<evidence type="ECO:0000256" key="1">
    <source>
        <dbReference type="SAM" id="Phobius"/>
    </source>
</evidence>
<comment type="caution">
    <text evidence="2">The sequence shown here is derived from an EMBL/GenBank/DDBJ whole genome shotgun (WGS) entry which is preliminary data.</text>
</comment>
<proteinExistence type="predicted"/>
<organism evidence="2 3">
    <name type="scientific">Portunus trituberculatus</name>
    <name type="common">Swimming crab</name>
    <name type="synonym">Neptunus trituberculatus</name>
    <dbReference type="NCBI Taxonomy" id="210409"/>
    <lineage>
        <taxon>Eukaryota</taxon>
        <taxon>Metazoa</taxon>
        <taxon>Ecdysozoa</taxon>
        <taxon>Arthropoda</taxon>
        <taxon>Crustacea</taxon>
        <taxon>Multicrustacea</taxon>
        <taxon>Malacostraca</taxon>
        <taxon>Eumalacostraca</taxon>
        <taxon>Eucarida</taxon>
        <taxon>Decapoda</taxon>
        <taxon>Pleocyemata</taxon>
        <taxon>Brachyura</taxon>
        <taxon>Eubrachyura</taxon>
        <taxon>Portunoidea</taxon>
        <taxon>Portunidae</taxon>
        <taxon>Portuninae</taxon>
        <taxon>Portunus</taxon>
    </lineage>
</organism>
<keyword evidence="1" id="KW-0472">Membrane</keyword>
<evidence type="ECO:0000313" key="3">
    <source>
        <dbReference type="Proteomes" id="UP000324222"/>
    </source>
</evidence>